<evidence type="ECO:0000256" key="19">
    <source>
        <dbReference type="ARBA" id="ARBA00031502"/>
    </source>
</evidence>
<reference evidence="22" key="1">
    <citation type="journal article" date="2023" name="bioRxiv">
        <title>Scaffold-level genome assemblies of two parasitoid biocontrol wasps reveal the parthenogenesis mechanism and an associated novel virus.</title>
        <authorList>
            <person name="Inwood S."/>
            <person name="Skelly J."/>
            <person name="Guhlin J."/>
            <person name="Harrop T."/>
            <person name="Goldson S."/>
            <person name="Dearden P."/>
        </authorList>
    </citation>
    <scope>NUCLEOTIDE SEQUENCE</scope>
    <source>
        <strain evidence="22">Lincoln</strain>
        <tissue evidence="22">Whole body</tissue>
    </source>
</reference>
<comment type="catalytic activity">
    <reaction evidence="20">
        <text>a 1,2-diacyl-sn-glycero-3-phosphate + CTP + H(+) = a CDP-1,2-diacyl-sn-glycerol + diphosphate</text>
        <dbReference type="Rhea" id="RHEA:16229"/>
        <dbReference type="ChEBI" id="CHEBI:15378"/>
        <dbReference type="ChEBI" id="CHEBI:33019"/>
        <dbReference type="ChEBI" id="CHEBI:37563"/>
        <dbReference type="ChEBI" id="CHEBI:58332"/>
        <dbReference type="ChEBI" id="CHEBI:58608"/>
        <dbReference type="EC" id="2.7.7.41"/>
    </reaction>
</comment>
<keyword evidence="23" id="KW-1185">Reference proteome</keyword>
<proteinExistence type="inferred from homology"/>
<dbReference type="PIRSF" id="PIRSF028840">
    <property type="entry name" value="Mmp37"/>
    <property type="match status" value="1"/>
</dbReference>
<comment type="pathway">
    <text evidence="4">Lipid metabolism.</text>
</comment>
<reference evidence="22" key="2">
    <citation type="submission" date="2023-03" db="EMBL/GenBank/DDBJ databases">
        <authorList>
            <person name="Inwood S.N."/>
            <person name="Skelly J.G."/>
            <person name="Guhlin J."/>
            <person name="Harrop T.W.R."/>
            <person name="Goldson S.G."/>
            <person name="Dearden P.K."/>
        </authorList>
    </citation>
    <scope>NUCLEOTIDE SEQUENCE</scope>
    <source>
        <strain evidence="22">Lincoln</strain>
        <tissue evidence="22">Whole body</tissue>
    </source>
</reference>
<keyword evidence="13 20" id="KW-0443">Lipid metabolism</keyword>
<dbReference type="EMBL" id="JAQQBR010000003">
    <property type="protein sequence ID" value="KAK0180196.1"/>
    <property type="molecule type" value="Genomic_DNA"/>
</dbReference>
<dbReference type="Proteomes" id="UP001168972">
    <property type="component" value="Unassembled WGS sequence"/>
</dbReference>
<accession>A0AA39G327</accession>
<dbReference type="PANTHER" id="PTHR13619:SF0">
    <property type="entry name" value="PHOSPHATIDATE CYTIDYLYLTRANSFERASE, MITOCHONDRIAL"/>
    <property type="match status" value="1"/>
</dbReference>
<dbReference type="AlphaFoldDB" id="A0AA39G327"/>
<keyword evidence="9 20" id="KW-0808">Transferase</keyword>
<keyword evidence="17 20" id="KW-1208">Phospholipid metabolism</keyword>
<dbReference type="GO" id="GO:0004605">
    <property type="term" value="F:phosphatidate cytidylyltransferase activity"/>
    <property type="evidence" value="ECO:0007669"/>
    <property type="project" value="UniProtKB-UniRule"/>
</dbReference>
<evidence type="ECO:0000256" key="13">
    <source>
        <dbReference type="ARBA" id="ARBA00023098"/>
    </source>
</evidence>
<evidence type="ECO:0000256" key="12">
    <source>
        <dbReference type="ARBA" id="ARBA00022842"/>
    </source>
</evidence>
<feature type="region of interest" description="Disordered" evidence="21">
    <location>
        <begin position="362"/>
        <end position="387"/>
    </location>
</feature>
<evidence type="ECO:0000256" key="11">
    <source>
        <dbReference type="ARBA" id="ARBA00022792"/>
    </source>
</evidence>
<evidence type="ECO:0000256" key="8">
    <source>
        <dbReference type="ARBA" id="ARBA00022516"/>
    </source>
</evidence>
<organism evidence="22 23">
    <name type="scientific">Microctonus hyperodae</name>
    <name type="common">Parasitoid wasp</name>
    <dbReference type="NCBI Taxonomy" id="165561"/>
    <lineage>
        <taxon>Eukaryota</taxon>
        <taxon>Metazoa</taxon>
        <taxon>Ecdysozoa</taxon>
        <taxon>Arthropoda</taxon>
        <taxon>Hexapoda</taxon>
        <taxon>Insecta</taxon>
        <taxon>Pterygota</taxon>
        <taxon>Neoptera</taxon>
        <taxon>Endopterygota</taxon>
        <taxon>Hymenoptera</taxon>
        <taxon>Apocrita</taxon>
        <taxon>Ichneumonoidea</taxon>
        <taxon>Braconidae</taxon>
        <taxon>Euphorinae</taxon>
        <taxon>Microctonus</taxon>
    </lineage>
</organism>
<keyword evidence="12 20" id="KW-0460">Magnesium</keyword>
<evidence type="ECO:0000256" key="3">
    <source>
        <dbReference type="ARBA" id="ARBA00005119"/>
    </source>
</evidence>
<dbReference type="GO" id="GO:0032049">
    <property type="term" value="P:cardiolipin biosynthetic process"/>
    <property type="evidence" value="ECO:0007669"/>
    <property type="project" value="UniProtKB-UniRule"/>
</dbReference>
<evidence type="ECO:0000256" key="1">
    <source>
        <dbReference type="ARBA" id="ARBA00001946"/>
    </source>
</evidence>
<sequence length="387" mass="44205">MEKVASLALKNILQDFPRSIKFCFAYGSGAFKQMKSDPMKNMLDLIFVVRNSGYWHTENLTRNSCHYALPLRYLGPNIVTKVQENWGANIYYNTLIKTTNNRLIKYGVISEKCLVEDLLDWNTLYLAGRLHKPIQVIVEPAESSPIQMALNQNLKSAVHAALLLLPENFTEIDFFKVITGLSYHGDFRMIFGEDKSKIVNIVMPQMDNFRELYSPILKHFEPFVDIPKNQPADMTICHQDGSPSAKIHHLNQLPRTPQVKLVRKWSQGPRSKDMEDCLRAIAHDPDCSEILQQVLCDIVWRSSITQSLKGIITAGFMKSIKYSSAKIIKMMKSNKEKTNQQQKQQLIKIPQPPKVISKINSITEKDIENKNTSTNMKASDNKQGHDP</sequence>
<evidence type="ECO:0000256" key="10">
    <source>
        <dbReference type="ARBA" id="ARBA00022695"/>
    </source>
</evidence>
<keyword evidence="11 20" id="KW-0999">Mitochondrion inner membrane</keyword>
<evidence type="ECO:0000256" key="15">
    <source>
        <dbReference type="ARBA" id="ARBA00023136"/>
    </source>
</evidence>
<gene>
    <name evidence="22" type="ORF">PV327_005865</name>
</gene>
<evidence type="ECO:0000313" key="22">
    <source>
        <dbReference type="EMBL" id="KAK0180196.1"/>
    </source>
</evidence>
<dbReference type="PANTHER" id="PTHR13619">
    <property type="entry name" value="PHOSPHATIDATE CYTIDYLYLTRANSFERASE, MITOCHONDRIAL"/>
    <property type="match status" value="1"/>
</dbReference>
<keyword evidence="8 20" id="KW-0444">Lipid biosynthesis</keyword>
<evidence type="ECO:0000256" key="6">
    <source>
        <dbReference type="ARBA" id="ARBA00012487"/>
    </source>
</evidence>
<dbReference type="EC" id="2.7.7.41" evidence="6 20"/>
<comment type="function">
    <text evidence="20">Catalyzes the conversion of phosphatidic acid (PA) to CDP-diacylglycerol (CDP-DAG), an essential intermediate in the synthesis of phosphatidylglycerol, cardiolipin and phosphatidylinositol.</text>
</comment>
<protein>
    <recommendedName>
        <fullName evidence="7 20">Phosphatidate cytidylyltransferase, mitochondrial</fullName>
        <ecNumber evidence="6 20">2.7.7.41</ecNumber>
    </recommendedName>
    <alternativeName>
        <fullName evidence="18 20">CDP-diacylglycerol synthase</fullName>
    </alternativeName>
    <alternativeName>
        <fullName evidence="19 20">Mitochondrial translocator assembly and maintenance protein 41 homolog</fullName>
    </alternativeName>
</protein>
<dbReference type="Pfam" id="PF09139">
    <property type="entry name" value="Tam41_Mmp37"/>
    <property type="match status" value="1"/>
</dbReference>
<evidence type="ECO:0000256" key="14">
    <source>
        <dbReference type="ARBA" id="ARBA00023128"/>
    </source>
</evidence>
<evidence type="ECO:0000256" key="5">
    <source>
        <dbReference type="ARBA" id="ARBA00005458"/>
    </source>
</evidence>
<dbReference type="InterPro" id="IPR015222">
    <property type="entry name" value="Tam41"/>
</dbReference>
<dbReference type="GO" id="GO:0005743">
    <property type="term" value="C:mitochondrial inner membrane"/>
    <property type="evidence" value="ECO:0007669"/>
    <property type="project" value="UniProtKB-SubCell"/>
</dbReference>
<evidence type="ECO:0000256" key="21">
    <source>
        <dbReference type="SAM" id="MobiDB-lite"/>
    </source>
</evidence>
<evidence type="ECO:0000256" key="20">
    <source>
        <dbReference type="PIRNR" id="PIRNR028840"/>
    </source>
</evidence>
<keyword evidence="16 20" id="KW-0594">Phospholipid biosynthesis</keyword>
<evidence type="ECO:0000256" key="17">
    <source>
        <dbReference type="ARBA" id="ARBA00023264"/>
    </source>
</evidence>
<name>A0AA39G327_MICHY</name>
<evidence type="ECO:0000256" key="9">
    <source>
        <dbReference type="ARBA" id="ARBA00022679"/>
    </source>
</evidence>
<evidence type="ECO:0000256" key="7">
    <source>
        <dbReference type="ARBA" id="ARBA00018337"/>
    </source>
</evidence>
<evidence type="ECO:0000256" key="4">
    <source>
        <dbReference type="ARBA" id="ARBA00005189"/>
    </source>
</evidence>
<evidence type="ECO:0000313" key="23">
    <source>
        <dbReference type="Proteomes" id="UP001168972"/>
    </source>
</evidence>
<comment type="cofactor">
    <cofactor evidence="1 20">
        <name>Mg(2+)</name>
        <dbReference type="ChEBI" id="CHEBI:18420"/>
    </cofactor>
</comment>
<evidence type="ECO:0000256" key="18">
    <source>
        <dbReference type="ARBA" id="ARBA00029893"/>
    </source>
</evidence>
<keyword evidence="15 20" id="KW-0472">Membrane</keyword>
<comment type="pathway">
    <text evidence="3 20">Phospholipid metabolism; CDP-diacylglycerol biosynthesis; CDP-diacylglycerol from sn-glycerol 3-phosphate: step 3/3.</text>
</comment>
<dbReference type="GO" id="GO:0016024">
    <property type="term" value="P:CDP-diacylglycerol biosynthetic process"/>
    <property type="evidence" value="ECO:0007669"/>
    <property type="project" value="UniProtKB-UniRule"/>
</dbReference>
<keyword evidence="10 20" id="KW-0548">Nucleotidyltransferase</keyword>
<evidence type="ECO:0000256" key="2">
    <source>
        <dbReference type="ARBA" id="ARBA00004443"/>
    </source>
</evidence>
<evidence type="ECO:0000256" key="16">
    <source>
        <dbReference type="ARBA" id="ARBA00023209"/>
    </source>
</evidence>
<keyword evidence="14 20" id="KW-0496">Mitochondrion</keyword>
<comment type="similarity">
    <text evidence="5 20">Belongs to the TAM41 family.</text>
</comment>
<comment type="subcellular location">
    <subcellularLocation>
        <location evidence="2 20">Mitochondrion inner membrane</location>
        <topology evidence="2 20">Peripheral membrane protein</topology>
        <orientation evidence="2 20">Matrix side</orientation>
    </subcellularLocation>
</comment>
<comment type="caution">
    <text evidence="22">The sequence shown here is derived from an EMBL/GenBank/DDBJ whole genome shotgun (WGS) entry which is preliminary data.</text>
</comment>